<name>A0A7W2IKB7_9BURK</name>
<feature type="domain" description="Anti sigma-E protein RseA N-terminal" evidence="2">
    <location>
        <begin position="11"/>
        <end position="75"/>
    </location>
</feature>
<evidence type="ECO:0000256" key="1">
    <source>
        <dbReference type="SAM" id="MobiDB-lite"/>
    </source>
</evidence>
<evidence type="ECO:0000313" key="4">
    <source>
        <dbReference type="Proteomes" id="UP000573499"/>
    </source>
</evidence>
<accession>A0A7W2IKB7</accession>
<sequence>MDTSKRLHVNISALADGELPDSERELAMAALASDDGRTAWLAYHLIGDTLRAGADGALSDDFAARLAQRLAAEAPLDGASGAGSASTSASASTLASASAPASTSPPASASASASTAASGAPGDDGALPAVIASAS</sequence>
<reference evidence="3 4" key="1">
    <citation type="submission" date="2020-07" db="EMBL/GenBank/DDBJ databases">
        <title>Novel species isolated from subtropical streams in China.</title>
        <authorList>
            <person name="Lu H."/>
        </authorList>
    </citation>
    <scope>NUCLEOTIDE SEQUENCE [LARGE SCALE GENOMIC DNA]</scope>
    <source>
        <strain evidence="3 4">LX47W</strain>
    </source>
</reference>
<evidence type="ECO:0000259" key="2">
    <source>
        <dbReference type="Pfam" id="PF03872"/>
    </source>
</evidence>
<dbReference type="AlphaFoldDB" id="A0A7W2IKB7"/>
<gene>
    <name evidence="3" type="ORF">H3H39_09075</name>
</gene>
<dbReference type="InterPro" id="IPR052383">
    <property type="entry name" value="Anti-sigma-E_RseA-like"/>
</dbReference>
<feature type="region of interest" description="Disordered" evidence="1">
    <location>
        <begin position="75"/>
        <end position="135"/>
    </location>
</feature>
<dbReference type="EMBL" id="JACEZU010000003">
    <property type="protein sequence ID" value="MBA5687196.1"/>
    <property type="molecule type" value="Genomic_DNA"/>
</dbReference>
<organism evidence="3 4">
    <name type="scientific">Rugamonas apoptosis</name>
    <dbReference type="NCBI Taxonomy" id="2758570"/>
    <lineage>
        <taxon>Bacteria</taxon>
        <taxon>Pseudomonadati</taxon>
        <taxon>Pseudomonadota</taxon>
        <taxon>Betaproteobacteria</taxon>
        <taxon>Burkholderiales</taxon>
        <taxon>Oxalobacteraceae</taxon>
        <taxon>Telluria group</taxon>
        <taxon>Rugamonas</taxon>
    </lineage>
</organism>
<evidence type="ECO:0000313" key="3">
    <source>
        <dbReference type="EMBL" id="MBA5687196.1"/>
    </source>
</evidence>
<comment type="caution">
    <text evidence="3">The sequence shown here is derived from an EMBL/GenBank/DDBJ whole genome shotgun (WGS) entry which is preliminary data.</text>
</comment>
<protein>
    <submittedName>
        <fullName evidence="3">Transcriptional regulator</fullName>
    </submittedName>
</protein>
<dbReference type="PANTHER" id="PTHR38104:SF1">
    <property type="entry name" value="ANTI-SIGMA-E FACTOR RSEA"/>
    <property type="match status" value="1"/>
</dbReference>
<dbReference type="RefSeq" id="WP_182153013.1">
    <property type="nucleotide sequence ID" value="NZ_JACEZU010000003.1"/>
</dbReference>
<dbReference type="GO" id="GO:0016989">
    <property type="term" value="F:sigma factor antagonist activity"/>
    <property type="evidence" value="ECO:0007669"/>
    <property type="project" value="InterPro"/>
</dbReference>
<dbReference type="SUPFAM" id="SSF89069">
    <property type="entry name" value="N-terminal, cytoplasmic domain of anti-sigmaE factor RseA"/>
    <property type="match status" value="1"/>
</dbReference>
<dbReference type="Pfam" id="PF03872">
    <property type="entry name" value="RseA_N"/>
    <property type="match status" value="1"/>
</dbReference>
<dbReference type="Proteomes" id="UP000573499">
    <property type="component" value="Unassembled WGS sequence"/>
</dbReference>
<dbReference type="InterPro" id="IPR005572">
    <property type="entry name" value="Anti-sigma_E_RseA_N"/>
</dbReference>
<proteinExistence type="predicted"/>
<keyword evidence="4" id="KW-1185">Reference proteome</keyword>
<dbReference type="PANTHER" id="PTHR38104">
    <property type="match status" value="1"/>
</dbReference>
<dbReference type="Gene3D" id="1.10.10.880">
    <property type="entry name" value="Anti sigma-E protein RseA, N-terminal domain"/>
    <property type="match status" value="1"/>
</dbReference>
<feature type="compositionally biased region" description="Low complexity" evidence="1">
    <location>
        <begin position="75"/>
        <end position="129"/>
    </location>
</feature>
<dbReference type="InterPro" id="IPR036147">
    <property type="entry name" value="Anti-sigma_E_RseA_N_sf"/>
</dbReference>